<feature type="region of interest" description="Disordered" evidence="1">
    <location>
        <begin position="1"/>
        <end position="70"/>
    </location>
</feature>
<gene>
    <name evidence="2" type="ORF">QTP70_015167</name>
</gene>
<dbReference type="EMBL" id="JAUCMX010000018">
    <property type="protein sequence ID" value="KAK3517666.1"/>
    <property type="molecule type" value="Genomic_DNA"/>
</dbReference>
<accession>A0AAE0QC41</accession>
<protein>
    <submittedName>
        <fullName evidence="2">Uncharacterized protein</fullName>
    </submittedName>
</protein>
<sequence length="167" mass="19036">SLLSEEQHSGYEDVDDELLSVKSGTGEKAEYYDDVIDTSDLISDPGRVDPPEDYDDAVTAGPIPDNVDEDEAENYDDAITADQKSVILTEDVSENYDDAVTTETNPNIITESPEDYDDVITEEQDVGETEEYDDVEEKSQKDRDHVTETRLQRPFLRKLHFNFYKRK</sequence>
<dbReference type="Proteomes" id="UP001274896">
    <property type="component" value="Unassembled WGS sequence"/>
</dbReference>
<feature type="non-terminal residue" evidence="2">
    <location>
        <position position="1"/>
    </location>
</feature>
<evidence type="ECO:0000313" key="3">
    <source>
        <dbReference type="Proteomes" id="UP001274896"/>
    </source>
</evidence>
<feature type="compositionally biased region" description="Polar residues" evidence="1">
    <location>
        <begin position="101"/>
        <end position="110"/>
    </location>
</feature>
<evidence type="ECO:0000256" key="1">
    <source>
        <dbReference type="SAM" id="MobiDB-lite"/>
    </source>
</evidence>
<proteinExistence type="predicted"/>
<comment type="caution">
    <text evidence="2">The sequence shown here is derived from an EMBL/GenBank/DDBJ whole genome shotgun (WGS) entry which is preliminary data.</text>
</comment>
<organism evidence="2 3">
    <name type="scientific">Hemibagrus guttatus</name>
    <dbReference type="NCBI Taxonomy" id="175788"/>
    <lineage>
        <taxon>Eukaryota</taxon>
        <taxon>Metazoa</taxon>
        <taxon>Chordata</taxon>
        <taxon>Craniata</taxon>
        <taxon>Vertebrata</taxon>
        <taxon>Euteleostomi</taxon>
        <taxon>Actinopterygii</taxon>
        <taxon>Neopterygii</taxon>
        <taxon>Teleostei</taxon>
        <taxon>Ostariophysi</taxon>
        <taxon>Siluriformes</taxon>
        <taxon>Bagridae</taxon>
        <taxon>Hemibagrus</taxon>
    </lineage>
</organism>
<feature type="compositionally biased region" description="Basic and acidic residues" evidence="1">
    <location>
        <begin position="1"/>
        <end position="11"/>
    </location>
</feature>
<reference evidence="2" key="1">
    <citation type="submission" date="2023-06" db="EMBL/GenBank/DDBJ databases">
        <title>Male Hemibagrus guttatus genome.</title>
        <authorList>
            <person name="Bian C."/>
        </authorList>
    </citation>
    <scope>NUCLEOTIDE SEQUENCE</scope>
    <source>
        <strain evidence="2">Male_cb2023</strain>
        <tissue evidence="2">Muscle</tissue>
    </source>
</reference>
<evidence type="ECO:0000313" key="2">
    <source>
        <dbReference type="EMBL" id="KAK3517666.1"/>
    </source>
</evidence>
<feature type="region of interest" description="Disordered" evidence="1">
    <location>
        <begin position="95"/>
        <end position="149"/>
    </location>
</feature>
<name>A0AAE0QC41_9TELE</name>
<feature type="compositionally biased region" description="Basic and acidic residues" evidence="1">
    <location>
        <begin position="137"/>
        <end position="149"/>
    </location>
</feature>
<feature type="compositionally biased region" description="Acidic residues" evidence="1">
    <location>
        <begin position="112"/>
        <end position="136"/>
    </location>
</feature>
<keyword evidence="3" id="KW-1185">Reference proteome</keyword>
<dbReference type="AlphaFoldDB" id="A0AAE0QC41"/>